<accession>L1LCQ6</accession>
<dbReference type="InterPro" id="IPR002314">
    <property type="entry name" value="aa-tRNA-synt_IIb"/>
</dbReference>
<evidence type="ECO:0000256" key="2">
    <source>
        <dbReference type="ARBA" id="ARBA00022598"/>
    </source>
</evidence>
<feature type="binding site" evidence="8">
    <location>
        <position position="291"/>
    </location>
    <ligand>
        <name>L-serine</name>
        <dbReference type="ChEBI" id="CHEBI:33384"/>
    </ligand>
</feature>
<comment type="caution">
    <text evidence="12">The sequence shown here is derived from an EMBL/GenBank/DDBJ whole genome shotgun (WGS) entry which is preliminary data.</text>
</comment>
<dbReference type="STRING" id="1537102.L1LCQ6"/>
<dbReference type="KEGG" id="beq:BEWA_015910"/>
<feature type="binding site" evidence="8">
    <location>
        <position position="412"/>
    </location>
    <ligand>
        <name>L-serine</name>
        <dbReference type="ChEBI" id="CHEBI:33384"/>
    </ligand>
</feature>
<feature type="binding site" evidence="8">
    <location>
        <position position="314"/>
    </location>
    <ligand>
        <name>L-serine</name>
        <dbReference type="ChEBI" id="CHEBI:33384"/>
    </ligand>
</feature>
<dbReference type="GeneID" id="15802694"/>
<evidence type="ECO:0000313" key="13">
    <source>
        <dbReference type="Proteomes" id="UP000031512"/>
    </source>
</evidence>
<protein>
    <recommendedName>
        <fullName evidence="1">serine--tRNA ligase</fullName>
        <ecNumber evidence="1">6.1.1.11</ecNumber>
    </recommendedName>
    <alternativeName>
        <fullName evidence="7">Seryl-tRNA synthetase</fullName>
    </alternativeName>
</protein>
<sequence length="455" mass="51670">MVLDINYFRDSKLLQLLRESETRRCETNSVVDAVIEADEEWKKAMYAYEQLKKGINEASKNISEYTKKNKGADLSSDPTFKELREKAEEKKKGLPDLQKRIDDSTDKRNELLKLVGNIVDKDTVQSKDESLNRVLRKWHGEHAEVPKPPAQRILQHHEILTKINGLECNKGVEIAGHRGFFLKGAGCLLNLALIQYGMQFLVRKGYLPVHPPYFMKKEVLGECAELLDFEETLYAVGGQEKHDAHTHQTDSKDRLFLIATSEQPLAALHRNEVYQAKQLPIKYAGVSSCFRKEAGAHGKDLKGIFRIHQFQKVEQFIVTTAENSVAIHEEMMRHSEEFYQSLGIPYRVVSIVAGALNKAAAKKYDLEAWFPGYGDYRELVSCSNCTDYQARALNARYFTGDTANKTFLHMLNGTLVASQRCLCCVLENYQTDHGVVVPKVLVPFMDGVDFIPYSA</sequence>
<dbReference type="PROSITE" id="PS50862">
    <property type="entry name" value="AA_TRNA_LIGASE_II"/>
    <property type="match status" value="1"/>
</dbReference>
<dbReference type="InterPro" id="IPR033729">
    <property type="entry name" value="SerRS_core"/>
</dbReference>
<dbReference type="OrthoDB" id="10264585at2759"/>
<dbReference type="VEuPathDB" id="PiroplasmaDB:BEWA_015910"/>
<dbReference type="NCBIfam" id="TIGR00414">
    <property type="entry name" value="serS"/>
    <property type="match status" value="1"/>
</dbReference>
<dbReference type="EMBL" id="ACOU01000004">
    <property type="protein sequence ID" value="EKX73030.1"/>
    <property type="molecule type" value="Genomic_DNA"/>
</dbReference>
<keyword evidence="5" id="KW-0648">Protein biosynthesis</keyword>
<evidence type="ECO:0000256" key="3">
    <source>
        <dbReference type="ARBA" id="ARBA00022741"/>
    </source>
</evidence>
<dbReference type="EC" id="6.1.1.11" evidence="1"/>
<keyword evidence="2 12" id="KW-0436">Ligase</keyword>
<evidence type="ECO:0000256" key="8">
    <source>
        <dbReference type="PIRSR" id="PIRSR001529-1"/>
    </source>
</evidence>
<evidence type="ECO:0000313" key="12">
    <source>
        <dbReference type="EMBL" id="EKX73030.1"/>
    </source>
</evidence>
<dbReference type="Gene3D" id="3.30.930.10">
    <property type="entry name" value="Bira Bifunctional Protein, Domain 2"/>
    <property type="match status" value="1"/>
</dbReference>
<evidence type="ECO:0000259" key="11">
    <source>
        <dbReference type="PROSITE" id="PS50862"/>
    </source>
</evidence>
<dbReference type="GO" id="GO:0005524">
    <property type="term" value="F:ATP binding"/>
    <property type="evidence" value="ECO:0007669"/>
    <property type="project" value="UniProtKB-KW"/>
</dbReference>
<dbReference type="SUPFAM" id="SSF55681">
    <property type="entry name" value="Class II aaRS and biotin synthetases"/>
    <property type="match status" value="1"/>
</dbReference>
<feature type="binding site" evidence="9">
    <location>
        <begin position="291"/>
        <end position="293"/>
    </location>
    <ligand>
        <name>ATP</name>
        <dbReference type="ChEBI" id="CHEBI:30616"/>
    </ligand>
</feature>
<dbReference type="PANTHER" id="PTHR11778">
    <property type="entry name" value="SERYL-TRNA SYNTHETASE"/>
    <property type="match status" value="1"/>
</dbReference>
<dbReference type="InterPro" id="IPR002317">
    <property type="entry name" value="Ser-tRNA-ligase_type_1"/>
</dbReference>
<evidence type="ECO:0000256" key="1">
    <source>
        <dbReference type="ARBA" id="ARBA00012840"/>
    </source>
</evidence>
<dbReference type="Gene3D" id="1.10.287.40">
    <property type="entry name" value="Serine-tRNA synthetase, tRNA binding domain"/>
    <property type="match status" value="1"/>
</dbReference>
<dbReference type="CDD" id="cd00770">
    <property type="entry name" value="SerRS_core"/>
    <property type="match status" value="1"/>
</dbReference>
<dbReference type="eggNOG" id="KOG2509">
    <property type="taxonomic scope" value="Eukaryota"/>
</dbReference>
<evidence type="ECO:0000256" key="10">
    <source>
        <dbReference type="SAM" id="Coils"/>
    </source>
</evidence>
<keyword evidence="6 12" id="KW-0030">Aminoacyl-tRNA synthetase</keyword>
<proteinExistence type="predicted"/>
<dbReference type="PIRSF" id="PIRSF001529">
    <property type="entry name" value="Ser-tRNA-synth_IIa"/>
    <property type="match status" value="1"/>
</dbReference>
<dbReference type="Proteomes" id="UP000031512">
    <property type="component" value="Unassembled WGS sequence"/>
</dbReference>
<dbReference type="InterPro" id="IPR010978">
    <property type="entry name" value="tRNA-bd_arm"/>
</dbReference>
<keyword evidence="13" id="KW-1185">Reference proteome</keyword>
<evidence type="ECO:0000256" key="4">
    <source>
        <dbReference type="ARBA" id="ARBA00022840"/>
    </source>
</evidence>
<dbReference type="Pfam" id="PF02403">
    <property type="entry name" value="Seryl_tRNA_N"/>
    <property type="match status" value="1"/>
</dbReference>
<feature type="site" description="Important for serine binding" evidence="8">
    <location>
        <position position="414"/>
    </location>
</feature>
<dbReference type="InterPro" id="IPR006195">
    <property type="entry name" value="aa-tRNA-synth_II"/>
</dbReference>
<reference evidence="12 13" key="1">
    <citation type="journal article" date="2012" name="BMC Genomics">
        <title>Comparative genomic analysis and phylogenetic position of Theileria equi.</title>
        <authorList>
            <person name="Kappmeyer L.S."/>
            <person name="Thiagarajan M."/>
            <person name="Herndon D.R."/>
            <person name="Ramsay J.D."/>
            <person name="Caler E."/>
            <person name="Djikeng A."/>
            <person name="Gillespie J.J."/>
            <person name="Lau A.O."/>
            <person name="Roalson E.H."/>
            <person name="Silva J.C."/>
            <person name="Silva M.G."/>
            <person name="Suarez C.E."/>
            <person name="Ueti M.W."/>
            <person name="Nene V.M."/>
            <person name="Mealey R.H."/>
            <person name="Knowles D.P."/>
            <person name="Brayton K.A."/>
        </authorList>
    </citation>
    <scope>NUCLEOTIDE SEQUENCE [LARGE SCALE GENOMIC DNA]</scope>
    <source>
        <strain evidence="12 13">WA</strain>
    </source>
</reference>
<feature type="binding site" evidence="9">
    <location>
        <begin position="378"/>
        <end position="381"/>
    </location>
    <ligand>
        <name>ATP</name>
        <dbReference type="ChEBI" id="CHEBI:30616"/>
    </ligand>
</feature>
<keyword evidence="3" id="KW-0547">Nucleotide-binding</keyword>
<dbReference type="Pfam" id="PF00587">
    <property type="entry name" value="tRNA-synt_2b"/>
    <property type="match status" value="1"/>
</dbReference>
<name>L1LCQ6_THEEQ</name>
<feature type="domain" description="Aminoacyl-transfer RNA synthetases class-II family profile" evidence="11">
    <location>
        <begin position="199"/>
        <end position="438"/>
    </location>
</feature>
<feature type="binding site" evidence="8">
    <location>
        <position position="260"/>
    </location>
    <ligand>
        <name>L-serine</name>
        <dbReference type="ChEBI" id="CHEBI:33384"/>
    </ligand>
</feature>
<evidence type="ECO:0000256" key="5">
    <source>
        <dbReference type="ARBA" id="ARBA00022917"/>
    </source>
</evidence>
<keyword evidence="10" id="KW-0175">Coiled coil</keyword>
<dbReference type="InterPro" id="IPR015866">
    <property type="entry name" value="Ser-tRNA-synth_1_N"/>
</dbReference>
<feature type="coiled-coil region" evidence="10">
    <location>
        <begin position="48"/>
        <end position="100"/>
    </location>
</feature>
<evidence type="ECO:0000256" key="9">
    <source>
        <dbReference type="PIRSR" id="PIRSR001529-2"/>
    </source>
</evidence>
<organism evidence="12 13">
    <name type="scientific">Theileria equi strain WA</name>
    <dbReference type="NCBI Taxonomy" id="1537102"/>
    <lineage>
        <taxon>Eukaryota</taxon>
        <taxon>Sar</taxon>
        <taxon>Alveolata</taxon>
        <taxon>Apicomplexa</taxon>
        <taxon>Aconoidasida</taxon>
        <taxon>Piroplasmida</taxon>
        <taxon>Theileriidae</taxon>
        <taxon>Theileria</taxon>
    </lineage>
</organism>
<gene>
    <name evidence="12" type="ORF">BEWA_015910</name>
</gene>
<dbReference type="PRINTS" id="PR00981">
    <property type="entry name" value="TRNASYNTHSER"/>
</dbReference>
<evidence type="ECO:0000256" key="7">
    <source>
        <dbReference type="ARBA" id="ARBA00031113"/>
    </source>
</evidence>
<evidence type="ECO:0000256" key="6">
    <source>
        <dbReference type="ARBA" id="ARBA00023146"/>
    </source>
</evidence>
<dbReference type="RefSeq" id="XP_004832482.1">
    <property type="nucleotide sequence ID" value="XM_004832425.1"/>
</dbReference>
<dbReference type="InterPro" id="IPR042103">
    <property type="entry name" value="SerRS_1_N_sf"/>
</dbReference>
<dbReference type="AlphaFoldDB" id="L1LCQ6"/>
<dbReference type="GO" id="GO:0004828">
    <property type="term" value="F:serine-tRNA ligase activity"/>
    <property type="evidence" value="ECO:0007669"/>
    <property type="project" value="UniProtKB-EC"/>
</dbReference>
<dbReference type="SUPFAM" id="SSF46589">
    <property type="entry name" value="tRNA-binding arm"/>
    <property type="match status" value="1"/>
</dbReference>
<keyword evidence="4 9" id="KW-0067">ATP-binding</keyword>
<dbReference type="InterPro" id="IPR045864">
    <property type="entry name" value="aa-tRNA-synth_II/BPL/LPL"/>
</dbReference>
<dbReference type="GO" id="GO:0006434">
    <property type="term" value="P:seryl-tRNA aminoacylation"/>
    <property type="evidence" value="ECO:0007669"/>
    <property type="project" value="InterPro"/>
</dbReference>